<dbReference type="SMART" id="SM00466">
    <property type="entry name" value="SRA"/>
    <property type="match status" value="1"/>
</dbReference>
<keyword evidence="1 2" id="KW-0539">Nucleus</keyword>
<feature type="compositionally biased region" description="Basic and acidic residues" evidence="3">
    <location>
        <begin position="65"/>
        <end position="75"/>
    </location>
</feature>
<feature type="compositionally biased region" description="Basic residues" evidence="3">
    <location>
        <begin position="449"/>
        <end position="459"/>
    </location>
</feature>
<feature type="compositionally biased region" description="Acidic residues" evidence="3">
    <location>
        <begin position="77"/>
        <end position="90"/>
    </location>
</feature>
<keyword evidence="6" id="KW-1185">Reference proteome</keyword>
<dbReference type="OrthoDB" id="2270193at2759"/>
<dbReference type="InterPro" id="IPR036987">
    <property type="entry name" value="SRA-YDG_sf"/>
</dbReference>
<gene>
    <name evidence="5" type="ORF">C7212DRAFT_195018</name>
</gene>
<evidence type="ECO:0000256" key="2">
    <source>
        <dbReference type="PROSITE-ProRule" id="PRU00358"/>
    </source>
</evidence>
<feature type="region of interest" description="Disordered" evidence="3">
    <location>
        <begin position="323"/>
        <end position="459"/>
    </location>
</feature>
<feature type="domain" description="YDG" evidence="4">
    <location>
        <begin position="153"/>
        <end position="303"/>
    </location>
</feature>
<dbReference type="Gene3D" id="2.30.280.10">
    <property type="entry name" value="SRA-YDG"/>
    <property type="match status" value="1"/>
</dbReference>
<dbReference type="SUPFAM" id="SSF88697">
    <property type="entry name" value="PUA domain-like"/>
    <property type="match status" value="1"/>
</dbReference>
<dbReference type="PROSITE" id="PS51015">
    <property type="entry name" value="YDG"/>
    <property type="match status" value="1"/>
</dbReference>
<evidence type="ECO:0000313" key="5">
    <source>
        <dbReference type="EMBL" id="PWW76046.1"/>
    </source>
</evidence>
<evidence type="ECO:0000256" key="3">
    <source>
        <dbReference type="SAM" id="MobiDB-lite"/>
    </source>
</evidence>
<dbReference type="GO" id="GO:0044027">
    <property type="term" value="P:negative regulation of gene expression via chromosomal CpG island methylation"/>
    <property type="evidence" value="ECO:0007669"/>
    <property type="project" value="TreeGrafter"/>
</dbReference>
<dbReference type="GO" id="GO:0061630">
    <property type="term" value="F:ubiquitin protein ligase activity"/>
    <property type="evidence" value="ECO:0007669"/>
    <property type="project" value="TreeGrafter"/>
</dbReference>
<dbReference type="Proteomes" id="UP000246991">
    <property type="component" value="Unassembled WGS sequence"/>
</dbReference>
<dbReference type="Pfam" id="PF02182">
    <property type="entry name" value="SAD_SRA"/>
    <property type="match status" value="1"/>
</dbReference>
<dbReference type="PANTHER" id="PTHR14140:SF27">
    <property type="entry name" value="OS04G0289800 PROTEIN"/>
    <property type="match status" value="1"/>
</dbReference>
<comment type="subcellular location">
    <subcellularLocation>
        <location evidence="2">Nucleus</location>
    </subcellularLocation>
</comment>
<dbReference type="STRING" id="42249.A0A317SRL2"/>
<dbReference type="GO" id="GO:0016567">
    <property type="term" value="P:protein ubiquitination"/>
    <property type="evidence" value="ECO:0007669"/>
    <property type="project" value="TreeGrafter"/>
</dbReference>
<dbReference type="EMBL" id="PYWC01000039">
    <property type="protein sequence ID" value="PWW76046.1"/>
    <property type="molecule type" value="Genomic_DNA"/>
</dbReference>
<evidence type="ECO:0000256" key="1">
    <source>
        <dbReference type="ARBA" id="ARBA00023242"/>
    </source>
</evidence>
<dbReference type="InterPro" id="IPR003105">
    <property type="entry name" value="SRA_YDG"/>
</dbReference>
<feature type="region of interest" description="Disordered" evidence="3">
    <location>
        <begin position="25"/>
        <end position="124"/>
    </location>
</feature>
<name>A0A317SRL2_9PEZI</name>
<dbReference type="GO" id="GO:0005634">
    <property type="term" value="C:nucleus"/>
    <property type="evidence" value="ECO:0007669"/>
    <property type="project" value="UniProtKB-SubCell"/>
</dbReference>
<organism evidence="5 6">
    <name type="scientific">Tuber magnatum</name>
    <name type="common">white Piedmont truffle</name>
    <dbReference type="NCBI Taxonomy" id="42249"/>
    <lineage>
        <taxon>Eukaryota</taxon>
        <taxon>Fungi</taxon>
        <taxon>Dikarya</taxon>
        <taxon>Ascomycota</taxon>
        <taxon>Pezizomycotina</taxon>
        <taxon>Pezizomycetes</taxon>
        <taxon>Pezizales</taxon>
        <taxon>Tuberaceae</taxon>
        <taxon>Tuber</taxon>
    </lineage>
</organism>
<evidence type="ECO:0000259" key="4">
    <source>
        <dbReference type="PROSITE" id="PS51015"/>
    </source>
</evidence>
<proteinExistence type="predicted"/>
<protein>
    <recommendedName>
        <fullName evidence="4">YDG domain-containing protein</fullName>
    </recommendedName>
</protein>
<dbReference type="PANTHER" id="PTHR14140">
    <property type="entry name" value="E3 UBIQUITIN-PROTEIN LIGASE UHRF-RELATED"/>
    <property type="match status" value="1"/>
</dbReference>
<dbReference type="InterPro" id="IPR045134">
    <property type="entry name" value="UHRF1/2-like"/>
</dbReference>
<feature type="compositionally biased region" description="Acidic residues" evidence="3">
    <location>
        <begin position="323"/>
        <end position="332"/>
    </location>
</feature>
<dbReference type="InterPro" id="IPR015947">
    <property type="entry name" value="PUA-like_sf"/>
</dbReference>
<evidence type="ECO:0000313" key="6">
    <source>
        <dbReference type="Proteomes" id="UP000246991"/>
    </source>
</evidence>
<reference evidence="5 6" key="1">
    <citation type="submission" date="2018-03" db="EMBL/GenBank/DDBJ databases">
        <title>Genomes of Pezizomycetes fungi and the evolution of truffles.</title>
        <authorList>
            <person name="Murat C."/>
            <person name="Payen T."/>
            <person name="Noel B."/>
            <person name="Kuo A."/>
            <person name="Martin F.M."/>
        </authorList>
    </citation>
    <scope>NUCLEOTIDE SEQUENCE [LARGE SCALE GENOMIC DNA]</scope>
    <source>
        <strain evidence="5">091103-1</strain>
    </source>
</reference>
<dbReference type="AlphaFoldDB" id="A0A317SRL2"/>
<feature type="compositionally biased region" description="Polar residues" evidence="3">
    <location>
        <begin position="371"/>
        <end position="401"/>
    </location>
</feature>
<sequence length="459" mass="49944">MSGELTEYEKQRAANIARNQAVLASLGLEVNATPKPPSKRVKVKKERPAEGVRKSTRVTSIPKRSYPEREEHSNGDEYSDESESDADFYSDDSQSPGRSGKRKRGGYRYAPDYGGTMLPGDGKGLRRRVVNGRNVQHIAPRKWAGRADPKVFGPIPGFDVGHWWPSRIACSADAVHPPTVGGIYGGGKTGAYSVALSGGYEDDVDEGFRFTFTGSGGRDLKGTAQNPKNLRTAPQSSDQTLTGFNLALKVSCDTGNPVRVIRGFKAALGPEEGYRYDGLYKVLKAWQETGLSGFKVWKYAFKRINGQAPLDISVGKPRGYAEEDFEDEDEDDHNSVKGGTGGVGQLTEAEVEVRPKRTRKSTRKSYRESSGEATSTSITNDSTTPASKLSEGAETSVTSDVSDTRKEPIVVISRKTRARANAKDKNQSSVVEYFSPKGGDKGVTLADRRARRVSGRGKM</sequence>
<accession>A0A317SRL2</accession>
<comment type="caution">
    <text evidence="5">The sequence shown here is derived from an EMBL/GenBank/DDBJ whole genome shotgun (WGS) entry which is preliminary data.</text>
</comment>